<accession>A0AAD7BYR2</accession>
<comment type="caution">
    <text evidence="3">The sequence shown here is derived from an EMBL/GenBank/DDBJ whole genome shotgun (WGS) entry which is preliminary data.</text>
</comment>
<name>A0AAD7BYR2_9AGAR</name>
<feature type="compositionally biased region" description="Polar residues" evidence="1">
    <location>
        <begin position="13"/>
        <end position="24"/>
    </location>
</feature>
<dbReference type="SUPFAM" id="SSF54695">
    <property type="entry name" value="POZ domain"/>
    <property type="match status" value="1"/>
</dbReference>
<dbReference type="EMBL" id="JARKIF010000007">
    <property type="protein sequence ID" value="KAJ7634502.1"/>
    <property type="molecule type" value="Genomic_DNA"/>
</dbReference>
<evidence type="ECO:0000259" key="2">
    <source>
        <dbReference type="PROSITE" id="PS50097"/>
    </source>
</evidence>
<dbReference type="CDD" id="cd18186">
    <property type="entry name" value="BTB_POZ_ZBTB_KLHL-like"/>
    <property type="match status" value="1"/>
</dbReference>
<dbReference type="PROSITE" id="PS50097">
    <property type="entry name" value="BTB"/>
    <property type="match status" value="1"/>
</dbReference>
<dbReference type="Pfam" id="PF00651">
    <property type="entry name" value="BTB"/>
    <property type="match status" value="1"/>
</dbReference>
<protein>
    <recommendedName>
        <fullName evidence="2">BTB domain-containing protein</fullName>
    </recommendedName>
</protein>
<evidence type="ECO:0000256" key="1">
    <source>
        <dbReference type="SAM" id="MobiDB-lite"/>
    </source>
</evidence>
<dbReference type="Proteomes" id="UP001221142">
    <property type="component" value="Unassembled WGS sequence"/>
</dbReference>
<dbReference type="InterPro" id="IPR000210">
    <property type="entry name" value="BTB/POZ_dom"/>
</dbReference>
<proteinExistence type="predicted"/>
<dbReference type="InterPro" id="IPR011333">
    <property type="entry name" value="SKP1/BTB/POZ_sf"/>
</dbReference>
<organism evidence="3 4">
    <name type="scientific">Roridomyces roridus</name>
    <dbReference type="NCBI Taxonomy" id="1738132"/>
    <lineage>
        <taxon>Eukaryota</taxon>
        <taxon>Fungi</taxon>
        <taxon>Dikarya</taxon>
        <taxon>Basidiomycota</taxon>
        <taxon>Agaricomycotina</taxon>
        <taxon>Agaricomycetes</taxon>
        <taxon>Agaricomycetidae</taxon>
        <taxon>Agaricales</taxon>
        <taxon>Marasmiineae</taxon>
        <taxon>Mycenaceae</taxon>
        <taxon>Roridomyces</taxon>
    </lineage>
</organism>
<feature type="domain" description="BTB" evidence="2">
    <location>
        <begin position="32"/>
        <end position="104"/>
    </location>
</feature>
<gene>
    <name evidence="3" type="ORF">FB45DRAFT_909052</name>
</gene>
<reference evidence="3" key="1">
    <citation type="submission" date="2023-03" db="EMBL/GenBank/DDBJ databases">
        <title>Massive genome expansion in bonnet fungi (Mycena s.s.) driven by repeated elements and novel gene families across ecological guilds.</title>
        <authorList>
            <consortium name="Lawrence Berkeley National Laboratory"/>
            <person name="Harder C.B."/>
            <person name="Miyauchi S."/>
            <person name="Viragh M."/>
            <person name="Kuo A."/>
            <person name="Thoen E."/>
            <person name="Andreopoulos B."/>
            <person name="Lu D."/>
            <person name="Skrede I."/>
            <person name="Drula E."/>
            <person name="Henrissat B."/>
            <person name="Morin E."/>
            <person name="Kohler A."/>
            <person name="Barry K."/>
            <person name="LaButti K."/>
            <person name="Morin E."/>
            <person name="Salamov A."/>
            <person name="Lipzen A."/>
            <person name="Mereny Z."/>
            <person name="Hegedus B."/>
            <person name="Baldrian P."/>
            <person name="Stursova M."/>
            <person name="Weitz H."/>
            <person name="Taylor A."/>
            <person name="Grigoriev I.V."/>
            <person name="Nagy L.G."/>
            <person name="Martin F."/>
            <person name="Kauserud H."/>
        </authorList>
    </citation>
    <scope>NUCLEOTIDE SEQUENCE</scope>
    <source>
        <strain evidence="3">9284</strain>
    </source>
</reference>
<sequence length="291" mass="32707">MADEPPPAKRQRQSSPTEDTTPSRSHIWKPFGDIVLQAEATQFRVNRDVLATQSPVFADMFSVPQPPGEPLVDGCPLVLLSGDTTKGWELLLGFLYGNPFEVEECLPFDVIAAMLRLGRKYGICTAEASAIRRIHWEFPTTLKTWSAHARFKKIQKADGMLFDLLNLVHEFGINTTIPALALACLHDQTLEKILNGVPRFDGSRVTLAPNIARSLIIGFQRVLAFQNKTYAWLDNDDVIPAGSCKQRSKCTKGRHALRGWLAWDEARDMPYFFGLIHWDPAWWDDVGICDA</sequence>
<feature type="region of interest" description="Disordered" evidence="1">
    <location>
        <begin position="1"/>
        <end position="26"/>
    </location>
</feature>
<keyword evidence="4" id="KW-1185">Reference proteome</keyword>
<dbReference type="AlphaFoldDB" id="A0AAD7BYR2"/>
<evidence type="ECO:0000313" key="4">
    <source>
        <dbReference type="Proteomes" id="UP001221142"/>
    </source>
</evidence>
<evidence type="ECO:0000313" key="3">
    <source>
        <dbReference type="EMBL" id="KAJ7634502.1"/>
    </source>
</evidence>
<dbReference type="Gene3D" id="3.30.710.10">
    <property type="entry name" value="Potassium Channel Kv1.1, Chain A"/>
    <property type="match status" value="1"/>
</dbReference>